<dbReference type="Proteomes" id="UP001596004">
    <property type="component" value="Unassembled WGS sequence"/>
</dbReference>
<dbReference type="Gene3D" id="3.40.50.12780">
    <property type="entry name" value="N-terminal domain of ligase-like"/>
    <property type="match status" value="1"/>
</dbReference>
<dbReference type="SUPFAM" id="SSF56801">
    <property type="entry name" value="Acetyl-CoA synthetase-like"/>
    <property type="match status" value="1"/>
</dbReference>
<proteinExistence type="predicted"/>
<dbReference type="PANTHER" id="PTHR43845">
    <property type="entry name" value="BLR5969 PROTEIN"/>
    <property type="match status" value="1"/>
</dbReference>
<dbReference type="EMBL" id="JBHSFP010000005">
    <property type="protein sequence ID" value="MFC4531103.1"/>
    <property type="molecule type" value="Genomic_DNA"/>
</dbReference>
<keyword evidence="2" id="KW-1185">Reference proteome</keyword>
<keyword evidence="1" id="KW-0436">Ligase</keyword>
<reference evidence="2" key="1">
    <citation type="journal article" date="2019" name="Int. J. Syst. Evol. Microbiol.">
        <title>The Global Catalogue of Microorganisms (GCM) 10K type strain sequencing project: providing services to taxonomists for standard genome sequencing and annotation.</title>
        <authorList>
            <consortium name="The Broad Institute Genomics Platform"/>
            <consortium name="The Broad Institute Genome Sequencing Center for Infectious Disease"/>
            <person name="Wu L."/>
            <person name="Ma J."/>
        </authorList>
    </citation>
    <scope>NUCLEOTIDE SEQUENCE [LARGE SCALE GENOMIC DNA]</scope>
    <source>
        <strain evidence="2">CGMCC 4.7132</strain>
    </source>
</reference>
<organism evidence="1 2">
    <name type="scientific">Sphaerisporangium dianthi</name>
    <dbReference type="NCBI Taxonomy" id="1436120"/>
    <lineage>
        <taxon>Bacteria</taxon>
        <taxon>Bacillati</taxon>
        <taxon>Actinomycetota</taxon>
        <taxon>Actinomycetes</taxon>
        <taxon>Streptosporangiales</taxon>
        <taxon>Streptosporangiaceae</taxon>
        <taxon>Sphaerisporangium</taxon>
    </lineage>
</organism>
<dbReference type="GO" id="GO:0016874">
    <property type="term" value="F:ligase activity"/>
    <property type="evidence" value="ECO:0007669"/>
    <property type="project" value="UniProtKB-KW"/>
</dbReference>
<dbReference type="PANTHER" id="PTHR43845:SF1">
    <property type="entry name" value="BLR5969 PROTEIN"/>
    <property type="match status" value="1"/>
</dbReference>
<sequence length="467" mass="50790">MFTIHHPELDAMARSLREWHQEFLAGEWDEKRLAAHQARALRETVSYVKERSPFYRARLAGLSEDDELGSLPFTTKQDLRDAQFDMLSRPMHEAWIFYETTGTTGSATPCPRDNTDTLHNNSVLTAYYQTVFDQYGDRQVVGVSGPTELHATGDTFGDVCRNLGVAVAKMWPHSPMIGFDRALEVMRMLPVTGLFCTPGMALSLAKKAREAGLDPAADFSLDVLMLTGELASPSLLAGIGALWGARAYNCLYASQEASVLAAAGADGGLYTAPLINHYEVVDPVTLLPARADGNGVRQGELVITNLYQGAKPLVRYRTGDMVRMHPVAAGTTVPAQRVEVLGRVGDQIVLNGHSITGYDLEDLLLRHVGGFLDYQIRLERTPLGDDRVNLMLHGASKTHPGLLLAQEECREVLGTELVVSFGDPGSITSTGAMVSWKAARVVDGRGDEVAGNDRESRAALALAARRG</sequence>
<dbReference type="RefSeq" id="WP_380839423.1">
    <property type="nucleotide sequence ID" value="NZ_JBHSFP010000005.1"/>
</dbReference>
<accession>A0ABV9CDM2</accession>
<protein>
    <submittedName>
        <fullName evidence="1">Phenylacetate--CoA ligase family protein</fullName>
    </submittedName>
</protein>
<evidence type="ECO:0000313" key="2">
    <source>
        <dbReference type="Proteomes" id="UP001596004"/>
    </source>
</evidence>
<evidence type="ECO:0000313" key="1">
    <source>
        <dbReference type="EMBL" id="MFC4531103.1"/>
    </source>
</evidence>
<name>A0ABV9CDM2_9ACTN</name>
<gene>
    <name evidence="1" type="ORF">ACFO60_10050</name>
</gene>
<comment type="caution">
    <text evidence="1">The sequence shown here is derived from an EMBL/GenBank/DDBJ whole genome shotgun (WGS) entry which is preliminary data.</text>
</comment>
<dbReference type="InterPro" id="IPR042099">
    <property type="entry name" value="ANL_N_sf"/>
</dbReference>